<sequence length="256" mass="28334">MGNLLAWTIQLMRPTPYLWFADPRTIRRYGMVNRAILRSPSASTIPSPNAIVPPPLGWLSGSWIITHTTLTALVKSQSATITYTPVPNTGKITKESIRNVQYGTYLAESVTSVSRSNITTIKRVSKPFAIAGGVKGEEAPDLCGDTYNWGERAALVYRWRRHDCGLMASRTWEILGYDDDPRSPESPNPKSNSWIVVYSGGTLFLPAELSIYCRNGKVRLETLQNIFQALRDMGGGMAKLVDGLHEFAPQDDNSKG</sequence>
<gene>
    <name evidence="1" type="ORF">E8E13_011300</name>
</gene>
<comment type="caution">
    <text evidence="1">The sequence shown here is derived from an EMBL/GenBank/DDBJ whole genome shotgun (WGS) entry which is preliminary data.</text>
</comment>
<reference evidence="1" key="1">
    <citation type="submission" date="2019-04" db="EMBL/GenBank/DDBJ databases">
        <title>Sequencing of skin fungus with MAO and IRED activity.</title>
        <authorList>
            <person name="Marsaioli A.J."/>
            <person name="Bonatto J.M.C."/>
            <person name="Reis Junior O."/>
        </authorList>
    </citation>
    <scope>NUCLEOTIDE SEQUENCE</scope>
    <source>
        <strain evidence="1">30M1</strain>
    </source>
</reference>
<evidence type="ECO:0000313" key="1">
    <source>
        <dbReference type="EMBL" id="KAF3007950.1"/>
    </source>
</evidence>
<name>A0A9P4TKX3_CURKU</name>
<accession>A0A9P4TKX3</accession>
<evidence type="ECO:0000313" key="2">
    <source>
        <dbReference type="Proteomes" id="UP000801428"/>
    </source>
</evidence>
<keyword evidence="2" id="KW-1185">Reference proteome</keyword>
<dbReference type="EMBL" id="SWKU01000004">
    <property type="protein sequence ID" value="KAF3007950.1"/>
    <property type="molecule type" value="Genomic_DNA"/>
</dbReference>
<dbReference type="AlphaFoldDB" id="A0A9P4TKX3"/>
<dbReference type="OrthoDB" id="9975758at2759"/>
<proteinExistence type="predicted"/>
<organism evidence="1 2">
    <name type="scientific">Curvularia kusanoi</name>
    <name type="common">Cochliobolus kusanoi</name>
    <dbReference type="NCBI Taxonomy" id="90978"/>
    <lineage>
        <taxon>Eukaryota</taxon>
        <taxon>Fungi</taxon>
        <taxon>Dikarya</taxon>
        <taxon>Ascomycota</taxon>
        <taxon>Pezizomycotina</taxon>
        <taxon>Dothideomycetes</taxon>
        <taxon>Pleosporomycetidae</taxon>
        <taxon>Pleosporales</taxon>
        <taxon>Pleosporineae</taxon>
        <taxon>Pleosporaceae</taxon>
        <taxon>Curvularia</taxon>
    </lineage>
</organism>
<protein>
    <submittedName>
        <fullName evidence="1">Uncharacterized protein</fullName>
    </submittedName>
</protein>
<dbReference type="Proteomes" id="UP000801428">
    <property type="component" value="Unassembled WGS sequence"/>
</dbReference>